<organism evidence="1">
    <name type="scientific">bioreactor metagenome</name>
    <dbReference type="NCBI Taxonomy" id="1076179"/>
    <lineage>
        <taxon>unclassified sequences</taxon>
        <taxon>metagenomes</taxon>
        <taxon>ecological metagenomes</taxon>
    </lineage>
</organism>
<reference evidence="1" key="1">
    <citation type="submission" date="2019-08" db="EMBL/GenBank/DDBJ databases">
        <authorList>
            <person name="Kucharzyk K."/>
            <person name="Murdoch R.W."/>
            <person name="Higgins S."/>
            <person name="Loffler F."/>
        </authorList>
    </citation>
    <scope>NUCLEOTIDE SEQUENCE</scope>
</reference>
<protein>
    <submittedName>
        <fullName evidence="1">Uncharacterized protein</fullName>
    </submittedName>
</protein>
<evidence type="ECO:0000313" key="1">
    <source>
        <dbReference type="EMBL" id="MPM26008.1"/>
    </source>
</evidence>
<dbReference type="EMBL" id="VSSQ01004628">
    <property type="protein sequence ID" value="MPM26008.1"/>
    <property type="molecule type" value="Genomic_DNA"/>
</dbReference>
<comment type="caution">
    <text evidence="1">The sequence shown here is derived from an EMBL/GenBank/DDBJ whole genome shotgun (WGS) entry which is preliminary data.</text>
</comment>
<sequence length="39" mass="4546">MRAENFFMAKPPKEKRAVYRPLLSFYHEEACRAISADAT</sequence>
<accession>A0A644YDI3</accession>
<proteinExistence type="predicted"/>
<dbReference type="AlphaFoldDB" id="A0A644YDI3"/>
<name>A0A644YDI3_9ZZZZ</name>
<gene>
    <name evidence="1" type="ORF">SDC9_72509</name>
</gene>